<dbReference type="AlphaFoldDB" id="A0A2N5Y1I0"/>
<organism evidence="2 3">
    <name type="scientific">Kineobactrum sediminis</name>
    <dbReference type="NCBI Taxonomy" id="1905677"/>
    <lineage>
        <taxon>Bacteria</taxon>
        <taxon>Pseudomonadati</taxon>
        <taxon>Pseudomonadota</taxon>
        <taxon>Gammaproteobacteria</taxon>
        <taxon>Cellvibrionales</taxon>
        <taxon>Halieaceae</taxon>
        <taxon>Kineobactrum</taxon>
    </lineage>
</organism>
<dbReference type="EMBL" id="PKLZ01000008">
    <property type="protein sequence ID" value="PLW82246.1"/>
    <property type="molecule type" value="Genomic_DNA"/>
</dbReference>
<accession>A0A2N5Y1I0</accession>
<dbReference type="Proteomes" id="UP000234845">
    <property type="component" value="Unassembled WGS sequence"/>
</dbReference>
<feature type="compositionally biased region" description="Polar residues" evidence="1">
    <location>
        <begin position="233"/>
        <end position="244"/>
    </location>
</feature>
<evidence type="ECO:0000313" key="2">
    <source>
        <dbReference type="EMBL" id="PLW82246.1"/>
    </source>
</evidence>
<dbReference type="Pfam" id="PF13730">
    <property type="entry name" value="HTH_36"/>
    <property type="match status" value="1"/>
</dbReference>
<evidence type="ECO:0008006" key="4">
    <source>
        <dbReference type="Google" id="ProtNLM"/>
    </source>
</evidence>
<comment type="caution">
    <text evidence="2">The sequence shown here is derived from an EMBL/GenBank/DDBJ whole genome shotgun (WGS) entry which is preliminary data.</text>
</comment>
<sequence>MSLEAMKWAKKVMVGKSTAKAVLIALADIHHAENNSCYASEANLVEFTEQNWKTIKKGIQYLVEVGIITPKTRTGQAPNYRLHIGETPSKIGGGKAGNCGNLRQGTPSKFGGGKETGTPSKFSGTPLQIFPEPPPNLEDKQVNRLNESDKLSGEDMRLARWMLDRVLLIAPKTKTPNLDKWANTIRLMRERDGREHREIESLFKFANEHRFWAANIRSPEKLRDQFATLDAQQRQAANGPNQPSEQRRRLAI</sequence>
<dbReference type="OrthoDB" id="6107855at2"/>
<feature type="compositionally biased region" description="Polar residues" evidence="1">
    <location>
        <begin position="117"/>
        <end position="126"/>
    </location>
</feature>
<evidence type="ECO:0000313" key="3">
    <source>
        <dbReference type="Proteomes" id="UP000234845"/>
    </source>
</evidence>
<gene>
    <name evidence="2" type="ORF">CWI75_10735</name>
</gene>
<proteinExistence type="predicted"/>
<protein>
    <recommendedName>
        <fullName evidence="4">Helix-turn-helix domain-containing protein</fullName>
    </recommendedName>
</protein>
<reference evidence="3" key="1">
    <citation type="submission" date="2017-11" db="EMBL/GenBank/DDBJ databases">
        <title>The draft genome sequence of Chromatocurvus sp. F02.</title>
        <authorList>
            <person name="Du Z.-J."/>
            <person name="Chang Y.-Q."/>
        </authorList>
    </citation>
    <scope>NUCLEOTIDE SEQUENCE [LARGE SCALE GENOMIC DNA]</scope>
    <source>
        <strain evidence="3">F02</strain>
    </source>
</reference>
<evidence type="ECO:0000256" key="1">
    <source>
        <dbReference type="SAM" id="MobiDB-lite"/>
    </source>
</evidence>
<feature type="region of interest" description="Disordered" evidence="1">
    <location>
        <begin position="233"/>
        <end position="252"/>
    </location>
</feature>
<feature type="region of interest" description="Disordered" evidence="1">
    <location>
        <begin position="103"/>
        <end position="140"/>
    </location>
</feature>
<name>A0A2N5Y1I0_9GAMM</name>
<dbReference type="RefSeq" id="WP_101521498.1">
    <property type="nucleotide sequence ID" value="NZ_PKLZ01000008.1"/>
</dbReference>
<keyword evidence="3" id="KW-1185">Reference proteome</keyword>